<evidence type="ECO:0008006" key="5">
    <source>
        <dbReference type="Google" id="ProtNLM"/>
    </source>
</evidence>
<keyword evidence="1" id="KW-0812">Transmembrane</keyword>
<keyword evidence="1" id="KW-0472">Membrane</keyword>
<name>A0A371AWN1_9FIRM</name>
<keyword evidence="2" id="KW-0732">Signal</keyword>
<feature type="transmembrane region" description="Helical" evidence="1">
    <location>
        <begin position="396"/>
        <end position="419"/>
    </location>
</feature>
<dbReference type="EMBL" id="QRCT01000016">
    <property type="protein sequence ID" value="RDU23994.1"/>
    <property type="molecule type" value="Genomic_DNA"/>
</dbReference>
<organism evidence="3 4">
    <name type="scientific">Anaerosacchariphilus polymeriproducens</name>
    <dbReference type="NCBI Taxonomy" id="1812858"/>
    <lineage>
        <taxon>Bacteria</taxon>
        <taxon>Bacillati</taxon>
        <taxon>Bacillota</taxon>
        <taxon>Clostridia</taxon>
        <taxon>Lachnospirales</taxon>
        <taxon>Lachnospiraceae</taxon>
        <taxon>Anaerosacchariphilus</taxon>
    </lineage>
</organism>
<dbReference type="SUPFAM" id="SSF50993">
    <property type="entry name" value="Peptidase/esterase 'gauge' domain"/>
    <property type="match status" value="1"/>
</dbReference>
<keyword evidence="1" id="KW-1133">Transmembrane helix</keyword>
<dbReference type="AlphaFoldDB" id="A0A371AWN1"/>
<reference evidence="3 4" key="1">
    <citation type="submission" date="2018-07" db="EMBL/GenBank/DDBJ databases">
        <title>Anaerosacharophilus polymeroproducens gen. nov. sp. nov., an anaerobic bacterium isolated from salt field.</title>
        <authorList>
            <person name="Kim W."/>
            <person name="Yang S.-H."/>
            <person name="Oh J."/>
            <person name="Lee J.-H."/>
            <person name="Kwon K.K."/>
        </authorList>
    </citation>
    <scope>NUCLEOTIDE SEQUENCE [LARGE SCALE GENOMIC DNA]</scope>
    <source>
        <strain evidence="3 4">MCWD5</strain>
    </source>
</reference>
<feature type="signal peptide" evidence="2">
    <location>
        <begin position="1"/>
        <end position="27"/>
    </location>
</feature>
<keyword evidence="4" id="KW-1185">Reference proteome</keyword>
<evidence type="ECO:0000313" key="4">
    <source>
        <dbReference type="Proteomes" id="UP000255036"/>
    </source>
</evidence>
<dbReference type="Proteomes" id="UP000255036">
    <property type="component" value="Unassembled WGS sequence"/>
</dbReference>
<dbReference type="OrthoDB" id="9811934at2"/>
<accession>A0A371AWN1</accession>
<sequence>MNKLKKIILLFSYLPIMFLLSCNELKAANECPEKVWEKFYGGTDYDVCAASTKTTDGGYLFVGSTKSYGAGNYDGYFIKTDNNGNLLWSKTYGGAKDDTFYDVEQTQDGGFIAFGTSTSYGSARGKFYLVKTDSNGNMEWFKTYGHSDYTQGFGVEQTTDGGYILVGNSTQTDPWLDIRLTKVDGLGNEQWTKFFSRSLDDTGYDVKETSDGGYIITGFSGGWSSSVRIWVIKTDGSGNKTWDRTFGGSPDIWDRSYQVEELSDHSFVVVGNIYNAGNVDAALIKMDNTGNHIWTKLYGGVNNDFGRRFVELSTGGFMIAGYTDSFGEGSFDGYLIKTDNNGNEICSRTFGGTQQDYFNSILLLSDNDFILSGQSDSYGEGSFDVWISKVSSRTPYISIFIFSCVFFGFCGCVIVYIGIKIWIHK</sequence>
<dbReference type="PANTHER" id="PTHR42754">
    <property type="entry name" value="ENDOGLUCANASE"/>
    <property type="match status" value="1"/>
</dbReference>
<dbReference type="RefSeq" id="WP_115481428.1">
    <property type="nucleotide sequence ID" value="NZ_QRCT01000016.1"/>
</dbReference>
<dbReference type="PROSITE" id="PS51257">
    <property type="entry name" value="PROKAR_LIPOPROTEIN"/>
    <property type="match status" value="1"/>
</dbReference>
<evidence type="ECO:0000256" key="1">
    <source>
        <dbReference type="SAM" id="Phobius"/>
    </source>
</evidence>
<evidence type="ECO:0000256" key="2">
    <source>
        <dbReference type="SAM" id="SignalP"/>
    </source>
</evidence>
<comment type="caution">
    <text evidence="3">The sequence shown here is derived from an EMBL/GenBank/DDBJ whole genome shotgun (WGS) entry which is preliminary data.</text>
</comment>
<gene>
    <name evidence="3" type="ORF">DWV06_06785</name>
</gene>
<dbReference type="PANTHER" id="PTHR42754:SF1">
    <property type="entry name" value="LIPOPROTEIN"/>
    <property type="match status" value="1"/>
</dbReference>
<proteinExistence type="predicted"/>
<evidence type="ECO:0000313" key="3">
    <source>
        <dbReference type="EMBL" id="RDU23994.1"/>
    </source>
</evidence>
<feature type="chain" id="PRO_5017001325" description="Lipoprotein" evidence="2">
    <location>
        <begin position="28"/>
        <end position="425"/>
    </location>
</feature>
<protein>
    <recommendedName>
        <fullName evidence="5">Lipoprotein</fullName>
    </recommendedName>
</protein>